<feature type="domain" description="HTH cro/C1-type" evidence="2">
    <location>
        <begin position="75"/>
        <end position="122"/>
    </location>
</feature>
<dbReference type="SUPFAM" id="SSF47413">
    <property type="entry name" value="lambda repressor-like DNA-binding domains"/>
    <property type="match status" value="1"/>
</dbReference>
<reference evidence="3" key="1">
    <citation type="submission" date="2023-03" db="EMBL/GenBank/DDBJ databases">
        <authorList>
            <person name="Steffen K."/>
            <person name="Cardenas P."/>
        </authorList>
    </citation>
    <scope>NUCLEOTIDE SEQUENCE</scope>
</reference>
<dbReference type="CDD" id="cd00093">
    <property type="entry name" value="HTH_XRE"/>
    <property type="match status" value="1"/>
</dbReference>
<dbReference type="Pfam" id="PF01381">
    <property type="entry name" value="HTH_3"/>
    <property type="match status" value="1"/>
</dbReference>
<dbReference type="PROSITE" id="PS50943">
    <property type="entry name" value="HTH_CROC1"/>
    <property type="match status" value="1"/>
</dbReference>
<name>A0AA35X3L7_GEOBA</name>
<protein>
    <submittedName>
        <fullName evidence="3">Virulence-associated protein I</fullName>
    </submittedName>
</protein>
<proteinExistence type="predicted"/>
<sequence length="129" mass="13976">MILNNARDLNDLRVPPGNRLEALAGDRKGKYSGIGGLPLRDGEVITMPGSHDTRKAKLPPIHPGEILNEEFLRPLGITQYRLAKAIGVDVRRIHAIVHGQRAITAETALLLSRFFQNSGGILDGAAKPV</sequence>
<dbReference type="PANTHER" id="PTHR36924">
    <property type="entry name" value="ANTITOXIN HIGA-1"/>
    <property type="match status" value="1"/>
</dbReference>
<evidence type="ECO:0000313" key="3">
    <source>
        <dbReference type="EMBL" id="CAI8038531.1"/>
    </source>
</evidence>
<keyword evidence="1" id="KW-0238">DNA-binding</keyword>
<dbReference type="InterPro" id="IPR013430">
    <property type="entry name" value="Toxin_antidote_HigA"/>
</dbReference>
<evidence type="ECO:0000313" key="4">
    <source>
        <dbReference type="Proteomes" id="UP001174909"/>
    </source>
</evidence>
<dbReference type="Gene3D" id="3.30.2310.20">
    <property type="entry name" value="RelE-like"/>
    <property type="match status" value="1"/>
</dbReference>
<evidence type="ECO:0000259" key="2">
    <source>
        <dbReference type="PROSITE" id="PS50943"/>
    </source>
</evidence>
<dbReference type="Gene3D" id="1.10.260.40">
    <property type="entry name" value="lambda repressor-like DNA-binding domains"/>
    <property type="match status" value="1"/>
</dbReference>
<organism evidence="3 4">
    <name type="scientific">Geodia barretti</name>
    <name type="common">Barrett's horny sponge</name>
    <dbReference type="NCBI Taxonomy" id="519541"/>
    <lineage>
        <taxon>Eukaryota</taxon>
        <taxon>Metazoa</taxon>
        <taxon>Porifera</taxon>
        <taxon>Demospongiae</taxon>
        <taxon>Heteroscleromorpha</taxon>
        <taxon>Tetractinellida</taxon>
        <taxon>Astrophorina</taxon>
        <taxon>Geodiidae</taxon>
        <taxon>Geodia</taxon>
    </lineage>
</organism>
<dbReference type="EMBL" id="CASHTH010002998">
    <property type="protein sequence ID" value="CAI8038531.1"/>
    <property type="molecule type" value="Genomic_DNA"/>
</dbReference>
<gene>
    <name evidence="3" type="ORF">GBAR_LOCUS21483</name>
</gene>
<dbReference type="Proteomes" id="UP001174909">
    <property type="component" value="Unassembled WGS sequence"/>
</dbReference>
<accession>A0AA35X3L7</accession>
<dbReference type="AlphaFoldDB" id="A0AA35X3L7"/>
<dbReference type="NCBIfam" id="TIGR02607">
    <property type="entry name" value="antidote_HigA"/>
    <property type="match status" value="1"/>
</dbReference>
<dbReference type="GO" id="GO:0003677">
    <property type="term" value="F:DNA binding"/>
    <property type="evidence" value="ECO:0007669"/>
    <property type="project" value="UniProtKB-KW"/>
</dbReference>
<keyword evidence="4" id="KW-1185">Reference proteome</keyword>
<dbReference type="InterPro" id="IPR001387">
    <property type="entry name" value="Cro/C1-type_HTH"/>
</dbReference>
<dbReference type="InterPro" id="IPR035093">
    <property type="entry name" value="RelE/ParE_toxin_dom_sf"/>
</dbReference>
<comment type="caution">
    <text evidence="3">The sequence shown here is derived from an EMBL/GenBank/DDBJ whole genome shotgun (WGS) entry which is preliminary data.</text>
</comment>
<dbReference type="PANTHER" id="PTHR36924:SF1">
    <property type="entry name" value="ANTITOXIN HIGA-1"/>
    <property type="match status" value="1"/>
</dbReference>
<evidence type="ECO:0000256" key="1">
    <source>
        <dbReference type="ARBA" id="ARBA00023125"/>
    </source>
</evidence>
<dbReference type="SMART" id="SM00530">
    <property type="entry name" value="HTH_XRE"/>
    <property type="match status" value="1"/>
</dbReference>
<dbReference type="InterPro" id="IPR010982">
    <property type="entry name" value="Lambda_DNA-bd_dom_sf"/>
</dbReference>